<dbReference type="Proteomes" id="UP000470771">
    <property type="component" value="Unassembled WGS sequence"/>
</dbReference>
<evidence type="ECO:0000313" key="1">
    <source>
        <dbReference type="EMBL" id="NBG67080.1"/>
    </source>
</evidence>
<dbReference type="EMBL" id="WWNE01000012">
    <property type="protein sequence ID" value="NBG67080.1"/>
    <property type="molecule type" value="Genomic_DNA"/>
</dbReference>
<dbReference type="AlphaFoldDB" id="A0A6N9NP80"/>
<accession>A0A6N9NP80</accession>
<sequence>MNKIKPEEFKKLSLVQRYKLLQERGNFIASRQLGGHLCHLFAIDGFYVEMYKVIGMNQVQWIEVVKNDRTLDSYLDNF</sequence>
<dbReference type="RefSeq" id="WP_160634028.1">
    <property type="nucleotide sequence ID" value="NZ_WWNE01000012.1"/>
</dbReference>
<name>A0A6N9NP80_9FLAO</name>
<evidence type="ECO:0000313" key="2">
    <source>
        <dbReference type="Proteomes" id="UP000470771"/>
    </source>
</evidence>
<comment type="caution">
    <text evidence="1">The sequence shown here is derived from an EMBL/GenBank/DDBJ whole genome shotgun (WGS) entry which is preliminary data.</text>
</comment>
<protein>
    <submittedName>
        <fullName evidence="1">Uncharacterized protein</fullName>
    </submittedName>
</protein>
<proteinExistence type="predicted"/>
<organism evidence="1 2">
    <name type="scientific">Acidiluteibacter ferrifornacis</name>
    <dbReference type="NCBI Taxonomy" id="2692424"/>
    <lineage>
        <taxon>Bacteria</taxon>
        <taxon>Pseudomonadati</taxon>
        <taxon>Bacteroidota</taxon>
        <taxon>Flavobacteriia</taxon>
        <taxon>Flavobacteriales</taxon>
        <taxon>Cryomorphaceae</taxon>
        <taxon>Acidiluteibacter</taxon>
    </lineage>
</organism>
<reference evidence="1 2" key="1">
    <citation type="submission" date="2019-12" db="EMBL/GenBank/DDBJ databases">
        <authorList>
            <person name="Zhao J."/>
        </authorList>
    </citation>
    <scope>NUCLEOTIDE SEQUENCE [LARGE SCALE GENOMIC DNA]</scope>
    <source>
        <strain evidence="1 2">S-15</strain>
    </source>
</reference>
<gene>
    <name evidence="1" type="ORF">GQN54_13205</name>
</gene>
<keyword evidence="2" id="KW-1185">Reference proteome</keyword>